<protein>
    <recommendedName>
        <fullName evidence="3">Methyltransferase domain-containing protein</fullName>
    </recommendedName>
</protein>
<organism evidence="1 2">
    <name type="scientific">Aphanomyces euteiches</name>
    <dbReference type="NCBI Taxonomy" id="100861"/>
    <lineage>
        <taxon>Eukaryota</taxon>
        <taxon>Sar</taxon>
        <taxon>Stramenopiles</taxon>
        <taxon>Oomycota</taxon>
        <taxon>Saprolegniomycetes</taxon>
        <taxon>Saprolegniales</taxon>
        <taxon>Verrucalvaceae</taxon>
        <taxon>Aphanomyces</taxon>
    </lineage>
</organism>
<keyword evidence="2" id="KW-1185">Reference proteome</keyword>
<sequence>MEAVRSLLANKSVLVLNAGDVDVMPKILQHARQVHVVDSKGRQWTQKQATFERANPLRYSLTEPVDVVWSNINLEKYAQDDIVQLVGYVNKLAQESIFALPTQKNRPSQDNLKVLEDTLQTKELQISPNFTVISKSLNSQEKTEEDNVVSAWTDREMPLIWRDSIYTGKCEIMTELYNAQKEYVTSLMAPNRPNSYVEVGCGTSEMGSVLYDRMAYTVGVEINPMMLDLAKDIHPEMNAHRGNYLLEGNALELESILEKSMPSDFWKSSRIVAILMNTFGILPEHIRQRVVDQMIRVAGDDGVVVIGCWHSKSFRRGVEEYYMKNPKLVGDKVTLDMCDFDSSDLWVPSSKYQSHWFSESELQNFVQAYAVKGYEISTHVAGVGVFLTCKRFL</sequence>
<proteinExistence type="predicted"/>
<dbReference type="EMBL" id="VJMJ01000084">
    <property type="protein sequence ID" value="KAF0737209.1"/>
    <property type="molecule type" value="Genomic_DNA"/>
</dbReference>
<gene>
    <name evidence="1" type="ORF">Ae201684_006388</name>
</gene>
<comment type="caution">
    <text evidence="1">The sequence shown here is derived from an EMBL/GenBank/DDBJ whole genome shotgun (WGS) entry which is preliminary data.</text>
</comment>
<dbReference type="Gene3D" id="3.40.50.150">
    <property type="entry name" value="Vaccinia Virus protein VP39"/>
    <property type="match status" value="1"/>
</dbReference>
<dbReference type="VEuPathDB" id="FungiDB:AeMF1_011844"/>
<name>A0A6G0XAM5_9STRA</name>
<evidence type="ECO:0008006" key="3">
    <source>
        <dbReference type="Google" id="ProtNLM"/>
    </source>
</evidence>
<dbReference type="Proteomes" id="UP000481153">
    <property type="component" value="Unassembled WGS sequence"/>
</dbReference>
<dbReference type="InterPro" id="IPR029063">
    <property type="entry name" value="SAM-dependent_MTases_sf"/>
</dbReference>
<evidence type="ECO:0000313" key="1">
    <source>
        <dbReference type="EMBL" id="KAF0737209.1"/>
    </source>
</evidence>
<evidence type="ECO:0000313" key="2">
    <source>
        <dbReference type="Proteomes" id="UP000481153"/>
    </source>
</evidence>
<reference evidence="1 2" key="1">
    <citation type="submission" date="2019-07" db="EMBL/GenBank/DDBJ databases">
        <title>Genomics analysis of Aphanomyces spp. identifies a new class of oomycete effector associated with host adaptation.</title>
        <authorList>
            <person name="Gaulin E."/>
        </authorList>
    </citation>
    <scope>NUCLEOTIDE SEQUENCE [LARGE SCALE GENOMIC DNA]</scope>
    <source>
        <strain evidence="1 2">ATCC 201684</strain>
    </source>
</reference>
<dbReference type="AlphaFoldDB" id="A0A6G0XAM5"/>
<accession>A0A6G0XAM5</accession>
<dbReference type="SUPFAM" id="SSF53335">
    <property type="entry name" value="S-adenosyl-L-methionine-dependent methyltransferases"/>
    <property type="match status" value="1"/>
</dbReference>
<dbReference type="CDD" id="cd02440">
    <property type="entry name" value="AdoMet_MTases"/>
    <property type="match status" value="1"/>
</dbReference>